<evidence type="ECO:0000313" key="1">
    <source>
        <dbReference type="EMBL" id="PFH46261.1"/>
    </source>
</evidence>
<sequence>FKVPMLQSDNWIEWKWRMGAILAGTGNGRAEGEELERIAQWQKEDAMARILIESAISNSEKVHLRGATTARQMWEQLCKVKEYK</sequence>
<keyword evidence="2" id="KW-1185">Reference proteome</keyword>
<dbReference type="EMBL" id="KZ302217">
    <property type="protein sequence ID" value="PFH46261.1"/>
    <property type="molecule type" value="Genomic_DNA"/>
</dbReference>
<organism evidence="1 2">
    <name type="scientific">Amanita thiersii Skay4041</name>
    <dbReference type="NCBI Taxonomy" id="703135"/>
    <lineage>
        <taxon>Eukaryota</taxon>
        <taxon>Fungi</taxon>
        <taxon>Dikarya</taxon>
        <taxon>Basidiomycota</taxon>
        <taxon>Agaricomycotina</taxon>
        <taxon>Agaricomycetes</taxon>
        <taxon>Agaricomycetidae</taxon>
        <taxon>Agaricales</taxon>
        <taxon>Pluteineae</taxon>
        <taxon>Amanitaceae</taxon>
        <taxon>Amanita</taxon>
    </lineage>
</organism>
<feature type="non-terminal residue" evidence="1">
    <location>
        <position position="1"/>
    </location>
</feature>
<dbReference type="OrthoDB" id="2847449at2759"/>
<dbReference type="Proteomes" id="UP000242287">
    <property type="component" value="Unassembled WGS sequence"/>
</dbReference>
<name>A0A2A9NDD1_9AGAR</name>
<accession>A0A2A9NDD1</accession>
<dbReference type="Pfam" id="PF14223">
    <property type="entry name" value="Retrotran_gag_2"/>
    <property type="match status" value="1"/>
</dbReference>
<proteinExistence type="predicted"/>
<gene>
    <name evidence="1" type="ORF">AMATHDRAFT_97964</name>
</gene>
<feature type="non-terminal residue" evidence="1">
    <location>
        <position position="84"/>
    </location>
</feature>
<protein>
    <submittedName>
        <fullName evidence="1">Uncharacterized protein</fullName>
    </submittedName>
</protein>
<dbReference type="STRING" id="703135.A0A2A9NDD1"/>
<dbReference type="AlphaFoldDB" id="A0A2A9NDD1"/>
<evidence type="ECO:0000313" key="2">
    <source>
        <dbReference type="Proteomes" id="UP000242287"/>
    </source>
</evidence>
<reference evidence="1 2" key="1">
    <citation type="submission" date="2014-02" db="EMBL/GenBank/DDBJ databases">
        <title>Transposable element dynamics among asymbiotic and ectomycorrhizal Amanita fungi.</title>
        <authorList>
            <consortium name="DOE Joint Genome Institute"/>
            <person name="Hess J."/>
            <person name="Skrede I."/>
            <person name="Wolfe B."/>
            <person name="LaButti K."/>
            <person name="Ohm R.A."/>
            <person name="Grigoriev I.V."/>
            <person name="Pringle A."/>
        </authorList>
    </citation>
    <scope>NUCLEOTIDE SEQUENCE [LARGE SCALE GENOMIC DNA]</scope>
    <source>
        <strain evidence="1 2">SKay4041</strain>
    </source>
</reference>